<dbReference type="PANTHER" id="PTHR30349">
    <property type="entry name" value="PHAGE INTEGRASE-RELATED"/>
    <property type="match status" value="1"/>
</dbReference>
<dbReference type="SUPFAM" id="SSF56349">
    <property type="entry name" value="DNA breaking-rejoining enzymes"/>
    <property type="match status" value="1"/>
</dbReference>
<organism evidence="4 5">
    <name type="scientific">Pseudomonas aeruginosa</name>
    <dbReference type="NCBI Taxonomy" id="287"/>
    <lineage>
        <taxon>Bacteria</taxon>
        <taxon>Pseudomonadati</taxon>
        <taxon>Pseudomonadota</taxon>
        <taxon>Gammaproteobacteria</taxon>
        <taxon>Pseudomonadales</taxon>
        <taxon>Pseudomonadaceae</taxon>
        <taxon>Pseudomonas</taxon>
    </lineage>
</organism>
<dbReference type="PANTHER" id="PTHR30349:SF93">
    <property type="entry name" value="FELS-2 PROPHAGE PROTEIN"/>
    <property type="match status" value="1"/>
</dbReference>
<dbReference type="AlphaFoldDB" id="A0A241XLI4"/>
<proteinExistence type="predicted"/>
<dbReference type="GO" id="GO:0015074">
    <property type="term" value="P:DNA integration"/>
    <property type="evidence" value="ECO:0007669"/>
    <property type="project" value="UniProtKB-KW"/>
</dbReference>
<dbReference type="GO" id="GO:0006310">
    <property type="term" value="P:DNA recombination"/>
    <property type="evidence" value="ECO:0007669"/>
    <property type="project" value="UniProtKB-KW"/>
</dbReference>
<dbReference type="GO" id="GO:0003677">
    <property type="term" value="F:DNA binding"/>
    <property type="evidence" value="ECO:0007669"/>
    <property type="project" value="UniProtKB-UniRule"/>
</dbReference>
<dbReference type="Pfam" id="PF24624">
    <property type="entry name" value="Int_N"/>
    <property type="match status" value="1"/>
</dbReference>
<dbReference type="Proteomes" id="UP000194857">
    <property type="component" value="Unassembled WGS sequence"/>
</dbReference>
<reference evidence="4 5" key="1">
    <citation type="submission" date="2017-05" db="EMBL/GenBank/DDBJ databases">
        <authorList>
            <person name="Song R."/>
            <person name="Chenine A.L."/>
            <person name="Ruprecht R.M."/>
        </authorList>
    </citation>
    <scope>NUCLEOTIDE SEQUENCE [LARGE SCALE GENOMIC DNA]</scope>
    <source>
        <strain evidence="4 5">S567_C10_BS</strain>
    </source>
</reference>
<dbReference type="InterPro" id="IPR011010">
    <property type="entry name" value="DNA_brk_join_enz"/>
</dbReference>
<evidence type="ECO:0000256" key="1">
    <source>
        <dbReference type="ARBA" id="ARBA00022908"/>
    </source>
</evidence>
<dbReference type="PROSITE" id="PS51898">
    <property type="entry name" value="TYR_RECOMBINASE"/>
    <property type="match status" value="1"/>
</dbReference>
<keyword evidence="3" id="KW-0233">DNA recombination</keyword>
<gene>
    <name evidence="4" type="ORF">CAZ10_24470</name>
</gene>
<accession>A0A241XLI4</accession>
<dbReference type="InterPro" id="IPR050090">
    <property type="entry name" value="Tyrosine_recombinase_XerCD"/>
</dbReference>
<name>A0A241XLI4_PSEAI</name>
<dbReference type="InterPro" id="IPR002104">
    <property type="entry name" value="Integrase_catalytic"/>
</dbReference>
<keyword evidence="2" id="KW-0238">DNA-binding</keyword>
<dbReference type="InterPro" id="IPR057084">
    <property type="entry name" value="Int_N"/>
</dbReference>
<evidence type="ECO:0000313" key="5">
    <source>
        <dbReference type="Proteomes" id="UP000194857"/>
    </source>
</evidence>
<dbReference type="PROSITE" id="PS51900">
    <property type="entry name" value="CB"/>
    <property type="match status" value="1"/>
</dbReference>
<dbReference type="RefSeq" id="WP_031637153.1">
    <property type="nucleotide sequence ID" value="NZ_CATOWP010000008.1"/>
</dbReference>
<protein>
    <submittedName>
        <fullName evidence="4">Integrase</fullName>
    </submittedName>
</protein>
<evidence type="ECO:0000256" key="2">
    <source>
        <dbReference type="ARBA" id="ARBA00023125"/>
    </source>
</evidence>
<dbReference type="Pfam" id="PF00589">
    <property type="entry name" value="Phage_integrase"/>
    <property type="match status" value="1"/>
</dbReference>
<evidence type="ECO:0000256" key="3">
    <source>
        <dbReference type="ARBA" id="ARBA00023172"/>
    </source>
</evidence>
<evidence type="ECO:0000313" key="4">
    <source>
        <dbReference type="EMBL" id="OTI58273.1"/>
    </source>
</evidence>
<dbReference type="EMBL" id="NFFZ01000014">
    <property type="protein sequence ID" value="OTI58273.1"/>
    <property type="molecule type" value="Genomic_DNA"/>
</dbReference>
<sequence length="335" mass="38288">MTVRKDGKTWTADFYENGRSGRRIRKKGFATKSAAIRYEQDFFAVKGETGRPLDDRLSDLVKVWYDLHGCTLKDGKQRLARCEALAKRLGNPLAFEFDSLAWARYRQRRLTEVKPETVNHEQRYLSAVFSELIRLGSWHKENPLGKVRQIKTDQVELTFLSLDQVARLLEECKASTNNHTYPVALLCLATGARWEEAESLTRGAVHGGKVHYHRTKNRQSRSVPIPDELERLIFKVGMPGSGRLFMYCRAAFRCAYQRCGFQTPGQMTHILRHTFASHYMMGGGDILALQRILGHSSITMTMRYAHLSPEHLESALRLSPLTQCGYLSDHDQPLS</sequence>
<dbReference type="CDD" id="cd00796">
    <property type="entry name" value="INT_Rci_Hp1_C"/>
    <property type="match status" value="1"/>
</dbReference>
<dbReference type="InterPro" id="IPR013762">
    <property type="entry name" value="Integrase-like_cat_sf"/>
</dbReference>
<dbReference type="InterPro" id="IPR044068">
    <property type="entry name" value="CB"/>
</dbReference>
<keyword evidence="1" id="KW-0229">DNA integration</keyword>
<comment type="caution">
    <text evidence="4">The sequence shown here is derived from an EMBL/GenBank/DDBJ whole genome shotgun (WGS) entry which is preliminary data.</text>
</comment>
<dbReference type="Gene3D" id="1.10.443.10">
    <property type="entry name" value="Intergrase catalytic core"/>
    <property type="match status" value="1"/>
</dbReference>